<dbReference type="AlphaFoldDB" id="A0A9X0CT45"/>
<reference evidence="1" key="1">
    <citation type="submission" date="2023-01" db="EMBL/GenBank/DDBJ databases">
        <title>Genome assembly of the deep-sea coral Lophelia pertusa.</title>
        <authorList>
            <person name="Herrera S."/>
            <person name="Cordes E."/>
        </authorList>
    </citation>
    <scope>NUCLEOTIDE SEQUENCE</scope>
    <source>
        <strain evidence="1">USNM1676648</strain>
        <tissue evidence="1">Polyp</tissue>
    </source>
</reference>
<evidence type="ECO:0000313" key="2">
    <source>
        <dbReference type="Proteomes" id="UP001163046"/>
    </source>
</evidence>
<gene>
    <name evidence="1" type="ORF">OS493_014361</name>
</gene>
<sequence>MLGVTKDVQIIEAATMSCCSAGSAIAQGPNVGRIDRWAQWNPTTLEPLWLLLAGATDPPSTINISDRRSRDVSRDSNGPFLSGITLDLYNVEKAVGTKLFNTVKDLTLTKSVARETYN</sequence>
<proteinExistence type="predicted"/>
<evidence type="ECO:0000313" key="1">
    <source>
        <dbReference type="EMBL" id="KAJ7373213.1"/>
    </source>
</evidence>
<protein>
    <submittedName>
        <fullName evidence="1">Uncharacterized protein</fullName>
    </submittedName>
</protein>
<comment type="caution">
    <text evidence="1">The sequence shown here is derived from an EMBL/GenBank/DDBJ whole genome shotgun (WGS) entry which is preliminary data.</text>
</comment>
<dbReference type="Proteomes" id="UP001163046">
    <property type="component" value="Unassembled WGS sequence"/>
</dbReference>
<accession>A0A9X0CT45</accession>
<dbReference type="EMBL" id="MU826832">
    <property type="protein sequence ID" value="KAJ7373213.1"/>
    <property type="molecule type" value="Genomic_DNA"/>
</dbReference>
<organism evidence="1 2">
    <name type="scientific">Desmophyllum pertusum</name>
    <dbReference type="NCBI Taxonomy" id="174260"/>
    <lineage>
        <taxon>Eukaryota</taxon>
        <taxon>Metazoa</taxon>
        <taxon>Cnidaria</taxon>
        <taxon>Anthozoa</taxon>
        <taxon>Hexacorallia</taxon>
        <taxon>Scleractinia</taxon>
        <taxon>Caryophylliina</taxon>
        <taxon>Caryophylliidae</taxon>
        <taxon>Desmophyllum</taxon>
    </lineage>
</organism>
<keyword evidence="2" id="KW-1185">Reference proteome</keyword>
<name>A0A9X0CT45_9CNID</name>